<feature type="region of interest" description="Disordered" evidence="4">
    <location>
        <begin position="1"/>
        <end position="56"/>
    </location>
</feature>
<organism evidence="6 7">
    <name type="scientific">Xylanimonas allomyrinae</name>
    <dbReference type="NCBI Taxonomy" id="2509459"/>
    <lineage>
        <taxon>Bacteria</taxon>
        <taxon>Bacillati</taxon>
        <taxon>Actinomycetota</taxon>
        <taxon>Actinomycetes</taxon>
        <taxon>Micrococcales</taxon>
        <taxon>Promicromonosporaceae</taxon>
        <taxon>Xylanimonas</taxon>
    </lineage>
</organism>
<name>A0A4P6EK61_9MICO</name>
<dbReference type="InterPro" id="IPR000835">
    <property type="entry name" value="HTH_MarR-typ"/>
</dbReference>
<proteinExistence type="predicted"/>
<dbReference type="PROSITE" id="PS01117">
    <property type="entry name" value="HTH_MARR_1"/>
    <property type="match status" value="1"/>
</dbReference>
<evidence type="ECO:0000313" key="6">
    <source>
        <dbReference type="EMBL" id="QAY63070.1"/>
    </source>
</evidence>
<evidence type="ECO:0000256" key="4">
    <source>
        <dbReference type="SAM" id="MobiDB-lite"/>
    </source>
</evidence>
<dbReference type="GO" id="GO:0003700">
    <property type="term" value="F:DNA-binding transcription factor activity"/>
    <property type="evidence" value="ECO:0007669"/>
    <property type="project" value="InterPro"/>
</dbReference>
<evidence type="ECO:0000256" key="3">
    <source>
        <dbReference type="ARBA" id="ARBA00023163"/>
    </source>
</evidence>
<dbReference type="SMART" id="SM00347">
    <property type="entry name" value="HTH_MARR"/>
    <property type="match status" value="1"/>
</dbReference>
<dbReference type="InterPro" id="IPR036388">
    <property type="entry name" value="WH-like_DNA-bd_sf"/>
</dbReference>
<accession>A0A4P6EK61</accession>
<dbReference type="PANTHER" id="PTHR39515:SF2">
    <property type="entry name" value="HTH-TYPE TRANSCRIPTIONAL REGULATOR RV0880"/>
    <property type="match status" value="1"/>
</dbReference>
<sequence>MPQQTATATPRPNDATARGRARPRAGPRPLGSENASTTANTTAPRGGAHHVPSWSMDHRVGRTTTIVPTASVALSRIGRTGRVGAVVVMRPCLRVVDRRCPRAVEILSDSVILVDARTSPGDVAPLVRFAVLRTARRLRAARDRSALSTNKIAILGHLARNDASTPSRISAEEWQQPQSLTRPLAELEADGLIARSADPADGRRSVLRLTPAGRSAFDADMRARDEWLRGALAHLDTDDLRTLAEAAEILGRLEGDDPRD</sequence>
<feature type="compositionally biased region" description="Polar residues" evidence="4">
    <location>
        <begin position="1"/>
        <end position="10"/>
    </location>
</feature>
<evidence type="ECO:0000259" key="5">
    <source>
        <dbReference type="PROSITE" id="PS50995"/>
    </source>
</evidence>
<gene>
    <name evidence="6" type="ORF">ET495_07225</name>
</gene>
<dbReference type="OrthoDB" id="9804055at2"/>
<dbReference type="Proteomes" id="UP000291758">
    <property type="component" value="Chromosome"/>
</dbReference>
<keyword evidence="7" id="KW-1185">Reference proteome</keyword>
<dbReference type="SUPFAM" id="SSF46785">
    <property type="entry name" value="Winged helix' DNA-binding domain"/>
    <property type="match status" value="1"/>
</dbReference>
<dbReference type="PANTHER" id="PTHR39515">
    <property type="entry name" value="CONSERVED PROTEIN"/>
    <property type="match status" value="1"/>
</dbReference>
<dbReference type="InterPro" id="IPR052526">
    <property type="entry name" value="HTH-type_Bedaq_tolerance"/>
</dbReference>
<dbReference type="Gene3D" id="1.10.10.10">
    <property type="entry name" value="Winged helix-like DNA-binding domain superfamily/Winged helix DNA-binding domain"/>
    <property type="match status" value="1"/>
</dbReference>
<evidence type="ECO:0000313" key="7">
    <source>
        <dbReference type="Proteomes" id="UP000291758"/>
    </source>
</evidence>
<dbReference type="AlphaFoldDB" id="A0A4P6EK61"/>
<feature type="compositionally biased region" description="Low complexity" evidence="4">
    <location>
        <begin position="27"/>
        <end position="43"/>
    </location>
</feature>
<evidence type="ECO:0000256" key="2">
    <source>
        <dbReference type="ARBA" id="ARBA00023125"/>
    </source>
</evidence>
<dbReference type="InterPro" id="IPR023187">
    <property type="entry name" value="Tscrpt_reg_MarR-type_CS"/>
</dbReference>
<dbReference type="EMBL" id="CP035495">
    <property type="protein sequence ID" value="QAY63070.1"/>
    <property type="molecule type" value="Genomic_DNA"/>
</dbReference>
<evidence type="ECO:0000256" key="1">
    <source>
        <dbReference type="ARBA" id="ARBA00023015"/>
    </source>
</evidence>
<keyword evidence="2" id="KW-0238">DNA-binding</keyword>
<dbReference type="InterPro" id="IPR036390">
    <property type="entry name" value="WH_DNA-bd_sf"/>
</dbReference>
<dbReference type="GO" id="GO:0003677">
    <property type="term" value="F:DNA binding"/>
    <property type="evidence" value="ECO:0007669"/>
    <property type="project" value="UniProtKB-KW"/>
</dbReference>
<dbReference type="KEGG" id="xyl:ET495_07225"/>
<keyword evidence="1" id="KW-0805">Transcription regulation</keyword>
<feature type="domain" description="HTH marR-type" evidence="5">
    <location>
        <begin position="124"/>
        <end position="255"/>
    </location>
</feature>
<reference evidence="6 7" key="1">
    <citation type="submission" date="2019-01" db="EMBL/GenBank/DDBJ databases">
        <title>Genome sequencing of strain 2JSPR-7.</title>
        <authorList>
            <person name="Heo J."/>
            <person name="Kim S.-J."/>
            <person name="Kim J.-S."/>
            <person name="Hong S.-B."/>
            <person name="Kwon S.-W."/>
        </authorList>
    </citation>
    <scope>NUCLEOTIDE SEQUENCE [LARGE SCALE GENOMIC DNA]</scope>
    <source>
        <strain evidence="6 7">2JSPR-7</strain>
    </source>
</reference>
<dbReference type="PROSITE" id="PS50995">
    <property type="entry name" value="HTH_MARR_2"/>
    <property type="match status" value="1"/>
</dbReference>
<protein>
    <submittedName>
        <fullName evidence="6">MarR family transcriptional regulator</fullName>
    </submittedName>
</protein>
<keyword evidence="3" id="KW-0804">Transcription</keyword>
<dbReference type="Pfam" id="PF12802">
    <property type="entry name" value="MarR_2"/>
    <property type="match status" value="1"/>
</dbReference>